<keyword evidence="5 7" id="KW-0406">Ion transport</keyword>
<dbReference type="PANTHER" id="PTHR11767">
    <property type="entry name" value="INWARD RECTIFIER POTASSIUM CHANNEL"/>
    <property type="match status" value="1"/>
</dbReference>
<comment type="similarity">
    <text evidence="7">Belongs to the inward rectifier-type potassium channel (TC 1.A.2.1) family.</text>
</comment>
<dbReference type="GO" id="GO:0034702">
    <property type="term" value="C:monoatomic ion channel complex"/>
    <property type="evidence" value="ECO:0007669"/>
    <property type="project" value="UniProtKB-KW"/>
</dbReference>
<name>A0A7S4J834_9STRA</name>
<dbReference type="Pfam" id="PF07885">
    <property type="entry name" value="Ion_trans_2"/>
    <property type="match status" value="1"/>
</dbReference>
<keyword evidence="4 7" id="KW-0630">Potassium</keyword>
<keyword evidence="1 7" id="KW-0813">Transport</keyword>
<keyword evidence="3 7" id="KW-0851">Voltage-gated channel</keyword>
<dbReference type="GO" id="GO:0034765">
    <property type="term" value="P:regulation of monoatomic ion transmembrane transport"/>
    <property type="evidence" value="ECO:0007669"/>
    <property type="project" value="TreeGrafter"/>
</dbReference>
<dbReference type="AlphaFoldDB" id="A0A7S4J834"/>
<evidence type="ECO:0000256" key="7">
    <source>
        <dbReference type="RuleBase" id="RU003822"/>
    </source>
</evidence>
<evidence type="ECO:0000256" key="1">
    <source>
        <dbReference type="ARBA" id="ARBA00022448"/>
    </source>
</evidence>
<feature type="compositionally biased region" description="Polar residues" evidence="8">
    <location>
        <begin position="449"/>
        <end position="464"/>
    </location>
</feature>
<feature type="compositionally biased region" description="Basic and acidic residues" evidence="8">
    <location>
        <begin position="105"/>
        <end position="114"/>
    </location>
</feature>
<feature type="compositionally biased region" description="Low complexity" evidence="8">
    <location>
        <begin position="402"/>
        <end position="413"/>
    </location>
</feature>
<keyword evidence="7 9" id="KW-0812">Transmembrane</keyword>
<feature type="region of interest" description="Disordered" evidence="8">
    <location>
        <begin position="93"/>
        <end position="114"/>
    </location>
</feature>
<feature type="region of interest" description="Disordered" evidence="8">
    <location>
        <begin position="1"/>
        <end position="69"/>
    </location>
</feature>
<feature type="transmembrane region" description="Helical" evidence="9">
    <location>
        <begin position="179"/>
        <end position="203"/>
    </location>
</feature>
<evidence type="ECO:0000313" key="11">
    <source>
        <dbReference type="EMBL" id="CAE2254931.1"/>
    </source>
</evidence>
<dbReference type="InterPro" id="IPR013099">
    <property type="entry name" value="K_chnl_dom"/>
</dbReference>
<evidence type="ECO:0000256" key="6">
    <source>
        <dbReference type="ARBA" id="ARBA00023303"/>
    </source>
</evidence>
<dbReference type="SUPFAM" id="SSF81296">
    <property type="entry name" value="E set domains"/>
    <property type="match status" value="1"/>
</dbReference>
<keyword evidence="9" id="KW-1133">Transmembrane helix</keyword>
<dbReference type="SUPFAM" id="SSF81324">
    <property type="entry name" value="Voltage-gated potassium channels"/>
    <property type="match status" value="1"/>
</dbReference>
<dbReference type="Gene3D" id="2.60.40.1400">
    <property type="entry name" value="G protein-activated inward rectifier potassium channel 1"/>
    <property type="match status" value="1"/>
</dbReference>
<evidence type="ECO:0000256" key="3">
    <source>
        <dbReference type="ARBA" id="ARBA00022882"/>
    </source>
</evidence>
<evidence type="ECO:0000256" key="9">
    <source>
        <dbReference type="SAM" id="Phobius"/>
    </source>
</evidence>
<keyword evidence="2 7" id="KW-0633">Potassium transport</keyword>
<dbReference type="GO" id="GO:0005886">
    <property type="term" value="C:plasma membrane"/>
    <property type="evidence" value="ECO:0007669"/>
    <property type="project" value="TreeGrafter"/>
</dbReference>
<dbReference type="InterPro" id="IPR014756">
    <property type="entry name" value="Ig_E-set"/>
</dbReference>
<feature type="region of interest" description="Disordered" evidence="8">
    <location>
        <begin position="399"/>
        <end position="482"/>
    </location>
</feature>
<organism evidence="11">
    <name type="scientific">Odontella aurita</name>
    <dbReference type="NCBI Taxonomy" id="265563"/>
    <lineage>
        <taxon>Eukaryota</taxon>
        <taxon>Sar</taxon>
        <taxon>Stramenopiles</taxon>
        <taxon>Ochrophyta</taxon>
        <taxon>Bacillariophyta</taxon>
        <taxon>Mediophyceae</taxon>
        <taxon>Biddulphiophycidae</taxon>
        <taxon>Eupodiscales</taxon>
        <taxon>Odontellaceae</taxon>
        <taxon>Odontella</taxon>
    </lineage>
</organism>
<dbReference type="InterPro" id="IPR016449">
    <property type="entry name" value="K_chnl_inward-rec_Kir"/>
</dbReference>
<dbReference type="GO" id="GO:1990573">
    <property type="term" value="P:potassium ion import across plasma membrane"/>
    <property type="evidence" value="ECO:0007669"/>
    <property type="project" value="TreeGrafter"/>
</dbReference>
<dbReference type="EMBL" id="HBKQ01034194">
    <property type="protein sequence ID" value="CAE2254931.1"/>
    <property type="molecule type" value="Transcribed_RNA"/>
</dbReference>
<proteinExistence type="inferred from homology"/>
<evidence type="ECO:0000259" key="10">
    <source>
        <dbReference type="Pfam" id="PF07885"/>
    </source>
</evidence>
<dbReference type="Gene3D" id="1.10.287.70">
    <property type="match status" value="1"/>
</dbReference>
<evidence type="ECO:0000256" key="2">
    <source>
        <dbReference type="ARBA" id="ARBA00022538"/>
    </source>
</evidence>
<gene>
    <name evidence="11" type="ORF">OAUR00152_LOCUS23391</name>
</gene>
<keyword evidence="6 7" id="KW-0407">Ion channel</keyword>
<evidence type="ECO:0000256" key="5">
    <source>
        <dbReference type="ARBA" id="ARBA00023065"/>
    </source>
</evidence>
<dbReference type="GO" id="GO:0005242">
    <property type="term" value="F:inward rectifier potassium channel activity"/>
    <property type="evidence" value="ECO:0007669"/>
    <property type="project" value="InterPro"/>
</dbReference>
<evidence type="ECO:0000256" key="8">
    <source>
        <dbReference type="SAM" id="MobiDB-lite"/>
    </source>
</evidence>
<comment type="subcellular location">
    <subcellularLocation>
        <location evidence="7">Membrane</location>
        <topology evidence="7">Multi-pass membrane protein</topology>
    </subcellularLocation>
</comment>
<protein>
    <recommendedName>
        <fullName evidence="10">Potassium channel domain-containing protein</fullName>
    </recommendedName>
</protein>
<feature type="domain" description="Potassium channel" evidence="10">
    <location>
        <begin position="224"/>
        <end position="285"/>
    </location>
</feature>
<reference evidence="11" key="1">
    <citation type="submission" date="2021-01" db="EMBL/GenBank/DDBJ databases">
        <authorList>
            <person name="Corre E."/>
            <person name="Pelletier E."/>
            <person name="Niang G."/>
            <person name="Scheremetjew M."/>
            <person name="Finn R."/>
            <person name="Kale V."/>
            <person name="Holt S."/>
            <person name="Cochrane G."/>
            <person name="Meng A."/>
            <person name="Brown T."/>
            <person name="Cohen L."/>
        </authorList>
    </citation>
    <scope>NUCLEOTIDE SEQUENCE</scope>
    <source>
        <strain evidence="11">Isolate 1302-5</strain>
    </source>
</reference>
<sequence length="642" mass="71590">MSPTNTPTDSDRLSRRGTRTARPTSVIERLDDTVFVEVSPNTNDVESGGGNDRGVREQHVKVRNASQQQAMGSIDRRMLKYMGAFQSVRKNIGADEPQAEAGPADEGKESGRDATSEFASAGGFQYRLESRQKITRGWRRFCCVQQASDFSEISGCPTCCCDFNKWINRGLHWTFRTSFVVLLIFMTALFIACTLAFAGLIMWSGKNNHECISSVAFEKWDDYNASDRFVDAYQLSWTTFSTVGYGIIYPTTSADVPDQKACTGIKFLCSLEAFVGILYSGLCGAILFGKVSRIQSFAQVLFSDPIVVRYGSGVAEDIDEGAFNFEEEMRAEQKKEDLEEGVQTRGDVWKPRNKNIQCPVLEFRVVNRLNNTPGGEIMDATLNCVASTDARNACPEVLKQISTSSGGRNTRSSKALRKRKAHRRHIQSKRSSGERRQSNDDSVEVKSLSMDTAKSSIASQTSSIDDNDDDHDYEASAGLQTSGVHRVMDEDSSILAPRRIFSKMEIQTDSHPFFKRVWLAKHVLDEHSPLLDSKVKKMILRNDGYWPPELNDHASIRDAIRFNQIIVSLAGTCNVNGMSVYAQKIYHFVDIIVGYKFANTLFRARDEGPLRVDLKLINDVQMQDGDDCGEPLEGEAIGESVV</sequence>
<keyword evidence="9" id="KW-0472">Membrane</keyword>
<evidence type="ECO:0000256" key="4">
    <source>
        <dbReference type="ARBA" id="ARBA00022958"/>
    </source>
</evidence>
<feature type="compositionally biased region" description="Basic residues" evidence="8">
    <location>
        <begin position="414"/>
        <end position="428"/>
    </location>
</feature>
<accession>A0A7S4J834</accession>
<dbReference type="InterPro" id="IPR013518">
    <property type="entry name" value="K_chnl_inward-rec_Kir_cyto"/>
</dbReference>
<dbReference type="PANTHER" id="PTHR11767:SF102">
    <property type="entry name" value="INWARDLY RECTIFYING POTASSIUM CHANNEL 1, ISOFORM F"/>
    <property type="match status" value="1"/>
</dbReference>